<comment type="catalytic activity">
    <reaction evidence="6 8">
        <text>dCMP + ATP = dCDP + ADP</text>
        <dbReference type="Rhea" id="RHEA:25094"/>
        <dbReference type="ChEBI" id="CHEBI:30616"/>
        <dbReference type="ChEBI" id="CHEBI:57566"/>
        <dbReference type="ChEBI" id="CHEBI:58593"/>
        <dbReference type="ChEBI" id="CHEBI:456216"/>
        <dbReference type="EC" id="2.7.4.25"/>
    </reaction>
</comment>
<name>A0ABW4JL81_9BACL</name>
<sequence>MYPVSIAIDGPAGAGKSTVARMVAKRLNFLYVDTGAMYRTVAYLCIAHSVDATNSQAIIQMLNQHDVTFQMSDDGFKALVDDVDVSVQLRDPKVSAHVSTVAAHHEVRSRLTTWQRTFAKTQSVVMDGRDIGTVVLPDATIKIFLTADVEERARRRQREFCKNGHDVPLEEIIQAVAERDARDSSREIAPLKAAGDAIQIDSTGKSAERVVDEILSLVEDAHVG</sequence>
<keyword evidence="3 8" id="KW-0547">Nucleotide-binding</keyword>
<dbReference type="SUPFAM" id="SSF52540">
    <property type="entry name" value="P-loop containing nucleoside triphosphate hydrolases"/>
    <property type="match status" value="1"/>
</dbReference>
<evidence type="ECO:0000259" key="9">
    <source>
        <dbReference type="Pfam" id="PF02224"/>
    </source>
</evidence>
<dbReference type="CDD" id="cd02020">
    <property type="entry name" value="CMPK"/>
    <property type="match status" value="1"/>
</dbReference>
<keyword evidence="4 8" id="KW-0418">Kinase</keyword>
<dbReference type="EC" id="2.7.4.25" evidence="8"/>
<dbReference type="EMBL" id="JBHUCX010000085">
    <property type="protein sequence ID" value="MFD1677131.1"/>
    <property type="molecule type" value="Genomic_DNA"/>
</dbReference>
<dbReference type="Gene3D" id="3.40.50.300">
    <property type="entry name" value="P-loop containing nucleotide triphosphate hydrolases"/>
    <property type="match status" value="1"/>
</dbReference>
<dbReference type="PANTHER" id="PTHR21299:SF2">
    <property type="entry name" value="CYTIDYLATE KINASE"/>
    <property type="match status" value="1"/>
</dbReference>
<organism evidence="10 11">
    <name type="scientific">Alicyclobacillus fodiniaquatilis</name>
    <dbReference type="NCBI Taxonomy" id="1661150"/>
    <lineage>
        <taxon>Bacteria</taxon>
        <taxon>Bacillati</taxon>
        <taxon>Bacillota</taxon>
        <taxon>Bacilli</taxon>
        <taxon>Bacillales</taxon>
        <taxon>Alicyclobacillaceae</taxon>
        <taxon>Alicyclobacillus</taxon>
    </lineage>
</organism>
<evidence type="ECO:0000256" key="3">
    <source>
        <dbReference type="ARBA" id="ARBA00022741"/>
    </source>
</evidence>
<accession>A0ABW4JL81</accession>
<evidence type="ECO:0000256" key="8">
    <source>
        <dbReference type="HAMAP-Rule" id="MF_00238"/>
    </source>
</evidence>
<dbReference type="RefSeq" id="WP_377945045.1">
    <property type="nucleotide sequence ID" value="NZ_JBHUCX010000085.1"/>
</dbReference>
<dbReference type="Proteomes" id="UP001597079">
    <property type="component" value="Unassembled WGS sequence"/>
</dbReference>
<comment type="caution">
    <text evidence="10">The sequence shown here is derived from an EMBL/GenBank/DDBJ whole genome shotgun (WGS) entry which is preliminary data.</text>
</comment>
<gene>
    <name evidence="8 10" type="primary">cmk</name>
    <name evidence="10" type="ORF">ACFSB2_20865</name>
</gene>
<keyword evidence="5 8" id="KW-0067">ATP-binding</keyword>
<feature type="domain" description="Cytidylate kinase" evidence="9">
    <location>
        <begin position="6"/>
        <end position="219"/>
    </location>
</feature>
<keyword evidence="8" id="KW-0963">Cytoplasm</keyword>
<evidence type="ECO:0000256" key="6">
    <source>
        <dbReference type="ARBA" id="ARBA00047615"/>
    </source>
</evidence>
<reference evidence="11" key="1">
    <citation type="journal article" date="2019" name="Int. J. Syst. Evol. Microbiol.">
        <title>The Global Catalogue of Microorganisms (GCM) 10K type strain sequencing project: providing services to taxonomists for standard genome sequencing and annotation.</title>
        <authorList>
            <consortium name="The Broad Institute Genomics Platform"/>
            <consortium name="The Broad Institute Genome Sequencing Center for Infectious Disease"/>
            <person name="Wu L."/>
            <person name="Ma J."/>
        </authorList>
    </citation>
    <scope>NUCLEOTIDE SEQUENCE [LARGE SCALE GENOMIC DNA]</scope>
    <source>
        <strain evidence="11">CGMCC 1.12286</strain>
    </source>
</reference>
<dbReference type="PANTHER" id="PTHR21299">
    <property type="entry name" value="CYTIDYLATE KINASE/PANTOATE-BETA-ALANINE LIGASE"/>
    <property type="match status" value="1"/>
</dbReference>
<evidence type="ECO:0000256" key="1">
    <source>
        <dbReference type="ARBA" id="ARBA00009427"/>
    </source>
</evidence>
<evidence type="ECO:0000313" key="11">
    <source>
        <dbReference type="Proteomes" id="UP001597079"/>
    </source>
</evidence>
<proteinExistence type="inferred from homology"/>
<comment type="similarity">
    <text evidence="1 8">Belongs to the cytidylate kinase family. Type 1 subfamily.</text>
</comment>
<evidence type="ECO:0000256" key="2">
    <source>
        <dbReference type="ARBA" id="ARBA00022679"/>
    </source>
</evidence>
<dbReference type="Pfam" id="PF02224">
    <property type="entry name" value="Cytidylate_kin"/>
    <property type="match status" value="1"/>
</dbReference>
<evidence type="ECO:0000256" key="4">
    <source>
        <dbReference type="ARBA" id="ARBA00022777"/>
    </source>
</evidence>
<dbReference type="InterPro" id="IPR003136">
    <property type="entry name" value="Cytidylate_kin"/>
</dbReference>
<comment type="catalytic activity">
    <reaction evidence="7 8">
        <text>CMP + ATP = CDP + ADP</text>
        <dbReference type="Rhea" id="RHEA:11600"/>
        <dbReference type="ChEBI" id="CHEBI:30616"/>
        <dbReference type="ChEBI" id="CHEBI:58069"/>
        <dbReference type="ChEBI" id="CHEBI:60377"/>
        <dbReference type="ChEBI" id="CHEBI:456216"/>
        <dbReference type="EC" id="2.7.4.25"/>
    </reaction>
</comment>
<feature type="binding site" evidence="8">
    <location>
        <begin position="10"/>
        <end position="18"/>
    </location>
    <ligand>
        <name>ATP</name>
        <dbReference type="ChEBI" id="CHEBI:30616"/>
    </ligand>
</feature>
<evidence type="ECO:0000256" key="5">
    <source>
        <dbReference type="ARBA" id="ARBA00022840"/>
    </source>
</evidence>
<dbReference type="InterPro" id="IPR011994">
    <property type="entry name" value="Cytidylate_kinase_dom"/>
</dbReference>
<dbReference type="GO" id="GO:0016301">
    <property type="term" value="F:kinase activity"/>
    <property type="evidence" value="ECO:0007669"/>
    <property type="project" value="UniProtKB-KW"/>
</dbReference>
<keyword evidence="2 8" id="KW-0808">Transferase</keyword>
<protein>
    <recommendedName>
        <fullName evidence="8">Cytidylate kinase</fullName>
        <shortName evidence="8">CK</shortName>
        <ecNumber evidence="8">2.7.4.25</ecNumber>
    </recommendedName>
    <alternativeName>
        <fullName evidence="8">Cytidine monophosphate kinase</fullName>
        <shortName evidence="8">CMP kinase</shortName>
    </alternativeName>
</protein>
<dbReference type="InterPro" id="IPR027417">
    <property type="entry name" value="P-loop_NTPase"/>
</dbReference>
<keyword evidence="11" id="KW-1185">Reference proteome</keyword>
<evidence type="ECO:0000313" key="10">
    <source>
        <dbReference type="EMBL" id="MFD1677131.1"/>
    </source>
</evidence>
<dbReference type="NCBIfam" id="TIGR00017">
    <property type="entry name" value="cmk"/>
    <property type="match status" value="1"/>
</dbReference>
<dbReference type="HAMAP" id="MF_00238">
    <property type="entry name" value="Cytidyl_kinase_type1"/>
    <property type="match status" value="1"/>
</dbReference>
<evidence type="ECO:0000256" key="7">
    <source>
        <dbReference type="ARBA" id="ARBA00048478"/>
    </source>
</evidence>
<comment type="subcellular location">
    <subcellularLocation>
        <location evidence="8">Cytoplasm</location>
    </subcellularLocation>
</comment>